<dbReference type="SUPFAM" id="SSF74853">
    <property type="entry name" value="Lamin A/C globular tail domain"/>
    <property type="match status" value="1"/>
</dbReference>
<sequence length="111" mass="12441">MPLSNRSLWHDWLWLLFFAAITPQAQVIINEIHYRPANESLSEEFIELWNFGGEPVTLDGWQLDAGILFVFGKITLPPDSGLVVAADVAQFAKLHPGVKNVVGNWRGQLSN</sequence>
<dbReference type="InterPro" id="IPR036415">
    <property type="entry name" value="Lamin_tail_dom_sf"/>
</dbReference>
<dbReference type="Pfam" id="PF00932">
    <property type="entry name" value="LTD"/>
    <property type="match status" value="1"/>
</dbReference>
<feature type="domain" description="LTD" evidence="1">
    <location>
        <begin position="23"/>
        <end position="88"/>
    </location>
</feature>
<dbReference type="AlphaFoldDB" id="A0A382TD17"/>
<evidence type="ECO:0000259" key="1">
    <source>
        <dbReference type="Pfam" id="PF00932"/>
    </source>
</evidence>
<organism evidence="2">
    <name type="scientific">marine metagenome</name>
    <dbReference type="NCBI Taxonomy" id="408172"/>
    <lineage>
        <taxon>unclassified sequences</taxon>
        <taxon>metagenomes</taxon>
        <taxon>ecological metagenomes</taxon>
    </lineage>
</organism>
<dbReference type="InterPro" id="IPR001322">
    <property type="entry name" value="Lamin_tail_dom"/>
</dbReference>
<protein>
    <recommendedName>
        <fullName evidence="1">LTD domain-containing protein</fullName>
    </recommendedName>
</protein>
<gene>
    <name evidence="2" type="ORF">METZ01_LOCUS372135</name>
</gene>
<evidence type="ECO:0000313" key="2">
    <source>
        <dbReference type="EMBL" id="SVD19281.1"/>
    </source>
</evidence>
<dbReference type="EMBL" id="UINC01135252">
    <property type="protein sequence ID" value="SVD19281.1"/>
    <property type="molecule type" value="Genomic_DNA"/>
</dbReference>
<feature type="non-terminal residue" evidence="2">
    <location>
        <position position="111"/>
    </location>
</feature>
<proteinExistence type="predicted"/>
<name>A0A382TD17_9ZZZZ</name>
<accession>A0A382TD17</accession>
<reference evidence="2" key="1">
    <citation type="submission" date="2018-05" db="EMBL/GenBank/DDBJ databases">
        <authorList>
            <person name="Lanie J.A."/>
            <person name="Ng W.-L."/>
            <person name="Kazmierczak K.M."/>
            <person name="Andrzejewski T.M."/>
            <person name="Davidsen T.M."/>
            <person name="Wayne K.J."/>
            <person name="Tettelin H."/>
            <person name="Glass J.I."/>
            <person name="Rusch D."/>
            <person name="Podicherti R."/>
            <person name="Tsui H.-C.T."/>
            <person name="Winkler M.E."/>
        </authorList>
    </citation>
    <scope>NUCLEOTIDE SEQUENCE</scope>
</reference>